<dbReference type="EMBL" id="MK804891">
    <property type="protein sequence ID" value="QDB73914.1"/>
    <property type="molecule type" value="Genomic_DNA"/>
</dbReference>
<evidence type="ECO:0000313" key="1">
    <source>
        <dbReference type="EMBL" id="QDB73914.1"/>
    </source>
</evidence>
<protein>
    <submittedName>
        <fullName evidence="1">Uncharacterized protein</fullName>
    </submittedName>
</protein>
<organism evidence="1 2">
    <name type="scientific">Aeromonas phage 2_D05</name>
    <dbReference type="NCBI Taxonomy" id="2588098"/>
    <lineage>
        <taxon>Viruses</taxon>
        <taxon>Duplodnaviria</taxon>
        <taxon>Heunggongvirae</taxon>
        <taxon>Uroviricota</taxon>
        <taxon>Caudoviricetes</taxon>
        <taxon>Kunmingvirus</taxon>
        <taxon>Kunmingvirus kv2D05</taxon>
    </lineage>
</organism>
<evidence type="ECO:0000313" key="2">
    <source>
        <dbReference type="Proteomes" id="UP000318122"/>
    </source>
</evidence>
<accession>A0A4Y5TWX9</accession>
<sequence length="56" mass="6230">MTRALTGPLLFYTNIGQAGAEKDYLPPLIMSLLAMARVDPIQYTALLASRPDTRRH</sequence>
<gene>
    <name evidence="1" type="ORF">2D05_083</name>
</gene>
<name>A0A4Y5TWX9_9CAUD</name>
<proteinExistence type="predicted"/>
<dbReference type="Proteomes" id="UP000318122">
    <property type="component" value="Segment"/>
</dbReference>
<keyword evidence="2" id="KW-1185">Reference proteome</keyword>
<reference evidence="1 2" key="1">
    <citation type="submission" date="2019-04" db="EMBL/GenBank/DDBJ databases">
        <title>Nine Novel Phages from a Plateau Lake in Southwest China Provide Insights into Aeromonas Phage Diversity.</title>
        <authorList>
            <person name="Xiao W."/>
        </authorList>
    </citation>
    <scope>NUCLEOTIDE SEQUENCE [LARGE SCALE GENOMIC DNA]</scope>
</reference>